<keyword evidence="3" id="KW-1185">Reference proteome</keyword>
<evidence type="ECO:0000256" key="1">
    <source>
        <dbReference type="SAM" id="MobiDB-lite"/>
    </source>
</evidence>
<gene>
    <name evidence="2" type="ORF">EYC82_02785</name>
</gene>
<feature type="compositionally biased region" description="Low complexity" evidence="1">
    <location>
        <begin position="212"/>
        <end position="224"/>
    </location>
</feature>
<comment type="caution">
    <text evidence="2">The sequence shown here is derived from an EMBL/GenBank/DDBJ whole genome shotgun (WGS) entry which is preliminary data.</text>
</comment>
<dbReference type="EMBL" id="SHNO01000001">
    <property type="protein sequence ID" value="MCX2976282.1"/>
    <property type="molecule type" value="Genomic_DNA"/>
</dbReference>
<dbReference type="InterPro" id="IPR001387">
    <property type="entry name" value="Cro/C1-type_HTH"/>
</dbReference>
<evidence type="ECO:0000313" key="2">
    <source>
        <dbReference type="EMBL" id="MCX2976282.1"/>
    </source>
</evidence>
<accession>A0ABT3T1Z2</accession>
<dbReference type="SUPFAM" id="SSF47413">
    <property type="entry name" value="lambda repressor-like DNA-binding domains"/>
    <property type="match status" value="1"/>
</dbReference>
<reference evidence="2" key="1">
    <citation type="submission" date="2019-02" db="EMBL/GenBank/DDBJ databases">
        <authorList>
            <person name="Li S.-H."/>
        </authorList>
    </citation>
    <scope>NUCLEOTIDE SEQUENCE</scope>
    <source>
        <strain evidence="2">IMCC11814</strain>
    </source>
</reference>
<dbReference type="InterPro" id="IPR010982">
    <property type="entry name" value="Lambda_DNA-bd_dom_sf"/>
</dbReference>
<protein>
    <submittedName>
        <fullName evidence="2">XRE family transcriptional regulator</fullName>
    </submittedName>
</protein>
<dbReference type="RefSeq" id="WP_279248037.1">
    <property type="nucleotide sequence ID" value="NZ_SHNO01000001.1"/>
</dbReference>
<feature type="region of interest" description="Disordered" evidence="1">
    <location>
        <begin position="212"/>
        <end position="266"/>
    </location>
</feature>
<dbReference type="Gene3D" id="1.10.260.40">
    <property type="entry name" value="lambda repressor-like DNA-binding domains"/>
    <property type="match status" value="1"/>
</dbReference>
<sequence>MAEEDNDKETLLESLIKVSEQIAGGTVDFARNTATLTAMFGETWLRNTLLSKLEPERLEAMADAGHFLQDARETAGMSIVDLANSLGLSDRSLLEDVERGETMMPLELMLRSAALLARHDPIPFLVKFMRTYNPAMEKALEQWGVMALPRQYERERRFVNLMRQHDVIRELGDEEFDRYIHYMESSSNLVLEVMDNEKQVALLALSRLESSSAKRAVKSTTTPVKKPPAKTKGKPPSRTKTGSRRSSSAKKKSSTSTKRQDGRTRT</sequence>
<dbReference type="CDD" id="cd00093">
    <property type="entry name" value="HTH_XRE"/>
    <property type="match status" value="1"/>
</dbReference>
<organism evidence="2 3">
    <name type="scientific">Candidatus Marimicrobium litorale</name>
    <dbReference type="NCBI Taxonomy" id="2518991"/>
    <lineage>
        <taxon>Bacteria</taxon>
        <taxon>Pseudomonadati</taxon>
        <taxon>Pseudomonadota</taxon>
        <taxon>Gammaproteobacteria</taxon>
        <taxon>Cellvibrionales</taxon>
        <taxon>Halieaceae</taxon>
        <taxon>Marimicrobium</taxon>
    </lineage>
</organism>
<proteinExistence type="predicted"/>
<feature type="compositionally biased region" description="Basic residues" evidence="1">
    <location>
        <begin position="227"/>
        <end position="253"/>
    </location>
</feature>
<name>A0ABT3T1Z2_9GAMM</name>
<dbReference type="Proteomes" id="UP001143304">
    <property type="component" value="Unassembled WGS sequence"/>
</dbReference>
<evidence type="ECO:0000313" key="3">
    <source>
        <dbReference type="Proteomes" id="UP001143304"/>
    </source>
</evidence>